<protein>
    <recommendedName>
        <fullName evidence="2">Rhodanese domain-containing protein</fullName>
    </recommendedName>
</protein>
<dbReference type="PROSITE" id="PS50206">
    <property type="entry name" value="RHODANESE_3"/>
    <property type="match status" value="1"/>
</dbReference>
<dbReference type="Pfam" id="PF00581">
    <property type="entry name" value="Rhodanese"/>
    <property type="match status" value="1"/>
</dbReference>
<dbReference type="SUPFAM" id="SSF52821">
    <property type="entry name" value="Rhodanese/Cell cycle control phosphatase"/>
    <property type="match status" value="1"/>
</dbReference>
<evidence type="ECO:0000259" key="2">
    <source>
        <dbReference type="PROSITE" id="PS50206"/>
    </source>
</evidence>
<accession>A0AAE0GMM3</accession>
<dbReference type="GO" id="GO:0009507">
    <property type="term" value="C:chloroplast"/>
    <property type="evidence" value="ECO:0007669"/>
    <property type="project" value="TreeGrafter"/>
</dbReference>
<dbReference type="InterPro" id="IPR036873">
    <property type="entry name" value="Rhodanese-like_dom_sf"/>
</dbReference>
<keyword evidence="4" id="KW-1185">Reference proteome</keyword>
<organism evidence="3 4">
    <name type="scientific">Cymbomonas tetramitiformis</name>
    <dbReference type="NCBI Taxonomy" id="36881"/>
    <lineage>
        <taxon>Eukaryota</taxon>
        <taxon>Viridiplantae</taxon>
        <taxon>Chlorophyta</taxon>
        <taxon>Pyramimonadophyceae</taxon>
        <taxon>Pyramimonadales</taxon>
        <taxon>Pyramimonadaceae</taxon>
        <taxon>Cymbomonas</taxon>
    </lineage>
</organism>
<dbReference type="InterPro" id="IPR001763">
    <property type="entry name" value="Rhodanese-like_dom"/>
</dbReference>
<dbReference type="EMBL" id="LGRX02004143">
    <property type="protein sequence ID" value="KAK3280979.1"/>
    <property type="molecule type" value="Genomic_DNA"/>
</dbReference>
<dbReference type="AlphaFoldDB" id="A0AAE0GMM3"/>
<feature type="region of interest" description="Disordered" evidence="1">
    <location>
        <begin position="222"/>
        <end position="257"/>
    </location>
</feature>
<feature type="domain" description="Rhodanese" evidence="2">
    <location>
        <begin position="73"/>
        <end position="209"/>
    </location>
</feature>
<proteinExistence type="predicted"/>
<dbReference type="CDD" id="cd00158">
    <property type="entry name" value="RHOD"/>
    <property type="match status" value="1"/>
</dbReference>
<dbReference type="InterPro" id="IPR043186">
    <property type="entry name" value="Str14"/>
</dbReference>
<dbReference type="SMART" id="SM00450">
    <property type="entry name" value="RHOD"/>
    <property type="match status" value="1"/>
</dbReference>
<dbReference type="Gene3D" id="3.40.250.10">
    <property type="entry name" value="Rhodanese-like domain"/>
    <property type="match status" value="1"/>
</dbReference>
<evidence type="ECO:0000313" key="4">
    <source>
        <dbReference type="Proteomes" id="UP001190700"/>
    </source>
</evidence>
<dbReference type="PANTHER" id="PTHR44920">
    <property type="entry name" value="RHODANESE-LIKE DOMAIN-CONTAINING PROTEIN 14, CHLOROPLASTIC-RELATED"/>
    <property type="match status" value="1"/>
</dbReference>
<evidence type="ECO:0000313" key="3">
    <source>
        <dbReference type="EMBL" id="KAK3280979.1"/>
    </source>
</evidence>
<name>A0AAE0GMM3_9CHLO</name>
<feature type="compositionally biased region" description="Basic and acidic residues" evidence="1">
    <location>
        <begin position="235"/>
        <end position="245"/>
    </location>
</feature>
<sequence length="279" mass="30771">MPKALTPPLQSLQAVSGHAALRSLKPAQLTTTTRRSRRCLQINAKKTNWRDAYEELTDSKIKSISPAEASKLMKRNWVLLDVRPDDLFDESHAKGSQNAPLYRPITGKAPMQIVRSLLYQSMSVKPVEENDEFLEQAADCIKKSRGVIVTCSEGGSLDASYPSFPYGKSSRSLDALYRLLQNDIVTPKNAVHMAGGLNGWFRADLPGDGPEEWRFDARTPAEAAPAEVSSRYTKAGREVAKDRTPPKARKSGTLLQDGGNALDPYGAWEMLGKALKEKK</sequence>
<evidence type="ECO:0000256" key="1">
    <source>
        <dbReference type="SAM" id="MobiDB-lite"/>
    </source>
</evidence>
<reference evidence="3 4" key="1">
    <citation type="journal article" date="2015" name="Genome Biol. Evol.">
        <title>Comparative Genomics of a Bacterivorous Green Alga Reveals Evolutionary Causalities and Consequences of Phago-Mixotrophic Mode of Nutrition.</title>
        <authorList>
            <person name="Burns J.A."/>
            <person name="Paasch A."/>
            <person name="Narechania A."/>
            <person name="Kim E."/>
        </authorList>
    </citation>
    <scope>NUCLEOTIDE SEQUENCE [LARGE SCALE GENOMIC DNA]</scope>
    <source>
        <strain evidence="3 4">PLY_AMNH</strain>
    </source>
</reference>
<dbReference type="Proteomes" id="UP001190700">
    <property type="component" value="Unassembled WGS sequence"/>
</dbReference>
<dbReference type="PANTHER" id="PTHR44920:SF2">
    <property type="entry name" value="RHODANESE DOMAIN-CONTAINING PROTEIN"/>
    <property type="match status" value="1"/>
</dbReference>
<gene>
    <name evidence="3" type="ORF">CYMTET_11209</name>
</gene>
<comment type="caution">
    <text evidence="3">The sequence shown here is derived from an EMBL/GenBank/DDBJ whole genome shotgun (WGS) entry which is preliminary data.</text>
</comment>